<dbReference type="OrthoDB" id="958951at2"/>
<evidence type="ECO:0000313" key="2">
    <source>
        <dbReference type="EMBL" id="PRY86641.1"/>
    </source>
</evidence>
<keyword evidence="3" id="KW-1185">Reference proteome</keyword>
<organism evidence="2 3">
    <name type="scientific">Mongoliibacter ruber</name>
    <dbReference type="NCBI Taxonomy" id="1750599"/>
    <lineage>
        <taxon>Bacteria</taxon>
        <taxon>Pseudomonadati</taxon>
        <taxon>Bacteroidota</taxon>
        <taxon>Cytophagia</taxon>
        <taxon>Cytophagales</taxon>
        <taxon>Cyclobacteriaceae</taxon>
        <taxon>Mongoliibacter</taxon>
    </lineage>
</organism>
<sequence length="236" mass="26512">MNNYKKTIPLALIFTFFSFLNSSEAQLINKFENLQGFTKTDDITILDDFSEVSGLVKIGEAYSKARGVTLFSAMNNLNSRAKRKLLEEATVRGASHVLITKRLPDDGIGLTSLFLGRLFSYQAIFYKEDSNIISENQVRSVIQNNRFTATQTMTTNRNTFGAKHANFGSGSILRVDSNTELTSKNGKVFIIAKTPKPTGIIISDTYEVIGFNSDYILLTKEIKDEKMFRAYLLKKN</sequence>
<feature type="chain" id="PRO_5015699187" evidence="1">
    <location>
        <begin position="28"/>
        <end position="236"/>
    </location>
</feature>
<reference evidence="2 3" key="1">
    <citation type="submission" date="2018-03" db="EMBL/GenBank/DDBJ databases">
        <title>Genomic Encyclopedia of Archaeal and Bacterial Type Strains, Phase II (KMG-II): from individual species to whole genera.</title>
        <authorList>
            <person name="Goeker M."/>
        </authorList>
    </citation>
    <scope>NUCLEOTIDE SEQUENCE [LARGE SCALE GENOMIC DNA]</scope>
    <source>
        <strain evidence="2 3">DSM 27929</strain>
    </source>
</reference>
<dbReference type="EMBL" id="PVTR01000008">
    <property type="protein sequence ID" value="PRY86641.1"/>
    <property type="molecule type" value="Genomic_DNA"/>
</dbReference>
<dbReference type="AlphaFoldDB" id="A0A2T0WIV2"/>
<gene>
    <name evidence="2" type="ORF">CLW00_108128</name>
</gene>
<dbReference type="RefSeq" id="WP_106134374.1">
    <property type="nucleotide sequence ID" value="NZ_PVTR01000008.1"/>
</dbReference>
<proteinExistence type="predicted"/>
<name>A0A2T0WIV2_9BACT</name>
<keyword evidence="1" id="KW-0732">Signal</keyword>
<comment type="caution">
    <text evidence="2">The sequence shown here is derived from an EMBL/GenBank/DDBJ whole genome shotgun (WGS) entry which is preliminary data.</text>
</comment>
<evidence type="ECO:0000256" key="1">
    <source>
        <dbReference type="SAM" id="SignalP"/>
    </source>
</evidence>
<dbReference type="Proteomes" id="UP000238157">
    <property type="component" value="Unassembled WGS sequence"/>
</dbReference>
<accession>A0A2T0WIV2</accession>
<evidence type="ECO:0000313" key="3">
    <source>
        <dbReference type="Proteomes" id="UP000238157"/>
    </source>
</evidence>
<protein>
    <submittedName>
        <fullName evidence="2">Uncharacterized protein</fullName>
    </submittedName>
</protein>
<feature type="signal peptide" evidence="1">
    <location>
        <begin position="1"/>
        <end position="27"/>
    </location>
</feature>